<dbReference type="InterPro" id="IPR002685">
    <property type="entry name" value="Glyco_trans_15"/>
</dbReference>
<reference evidence="3" key="3">
    <citation type="submission" date="2015-06" db="UniProtKB">
        <authorList>
            <consortium name="EnsemblMetazoa"/>
        </authorList>
    </citation>
    <scope>IDENTIFICATION</scope>
</reference>
<dbReference type="STRING" id="283909.R7VGZ0"/>
<evidence type="ECO:0000256" key="2">
    <source>
        <dbReference type="ARBA" id="ARBA00022679"/>
    </source>
</evidence>
<dbReference type="OrthoDB" id="439943at2759"/>
<accession>X2B5U8</accession>
<protein>
    <recommendedName>
        <fullName evidence="5">Hexosyltransferase</fullName>
    </recommendedName>
</protein>
<comment type="similarity">
    <text evidence="1">Belongs to the glycosyltransferase 15 family.</text>
</comment>
<dbReference type="InterPro" id="IPR029044">
    <property type="entry name" value="Nucleotide-diphossugar_trans"/>
</dbReference>
<dbReference type="EMBL" id="AMQN01003958">
    <property type="status" value="NOT_ANNOTATED_CDS"/>
    <property type="molecule type" value="Genomic_DNA"/>
</dbReference>
<reference evidence="4" key="1">
    <citation type="submission" date="2012-12" db="EMBL/GenBank/DDBJ databases">
        <authorList>
            <person name="Hellsten U."/>
            <person name="Grimwood J."/>
            <person name="Chapman J.A."/>
            <person name="Shapiro H."/>
            <person name="Aerts A."/>
            <person name="Otillar R.P."/>
            <person name="Terry A.Y."/>
            <person name="Boore J.L."/>
            <person name="Simakov O."/>
            <person name="Marletaz F."/>
            <person name="Cho S.-J."/>
            <person name="Edsinger-Gonzales E."/>
            <person name="Havlak P."/>
            <person name="Kuo D.-H."/>
            <person name="Larsson T."/>
            <person name="Lv J."/>
            <person name="Arendt D."/>
            <person name="Savage R."/>
            <person name="Osoegawa K."/>
            <person name="de Jong P."/>
            <person name="Lindberg D.R."/>
            <person name="Seaver E.C."/>
            <person name="Weisblat D.A."/>
            <person name="Putnam N.H."/>
            <person name="Grigoriev I.V."/>
            <person name="Rokhsar D.S."/>
        </authorList>
    </citation>
    <scope>NUCLEOTIDE SEQUENCE</scope>
    <source>
        <strain evidence="4">I ESC-2004</strain>
    </source>
</reference>
<keyword evidence="4" id="KW-1185">Reference proteome</keyword>
<evidence type="ECO:0000256" key="1">
    <source>
        <dbReference type="ARBA" id="ARBA00007677"/>
    </source>
</evidence>
<dbReference type="OMA" id="WSYPSHI"/>
<dbReference type="SUPFAM" id="SSF53448">
    <property type="entry name" value="Nucleotide-diphospho-sugar transferases"/>
    <property type="match status" value="1"/>
</dbReference>
<sequence>MVKSSRVKKLTKSLEALHANFNQQYDYPVIIFHENDLRKELETLRTSTKNRVYFQEIKFEEPAFLQKEIPGDITCKSAISYRHMARFHAKVVYEYPIVRYFDYLFRLDDDSVITSRVEFDLFQHMAVHQLQYGYRLIHFDLDVCVAGLWEVTDCYAKENAIKPEFYHNWTKGKIYYNNFEISKTSFWLSKAYQDYIQYIDRSGGIFYHRWGDAPVKSLALSLFMPPKSIHCYGNVGYQH</sequence>
<dbReference type="HOGENOM" id="CLU_024327_4_0_1"/>
<evidence type="ECO:0008006" key="5">
    <source>
        <dbReference type="Google" id="ProtNLM"/>
    </source>
</evidence>
<dbReference type="Proteomes" id="UP000014760">
    <property type="component" value="Unassembled WGS sequence"/>
</dbReference>
<dbReference type="PANTHER" id="PTHR31121:SF6">
    <property type="entry name" value="ALPHA-1,2 MANNOSYLTRANSFERASE KTR1"/>
    <property type="match status" value="1"/>
</dbReference>
<evidence type="ECO:0000313" key="4">
    <source>
        <dbReference type="Proteomes" id="UP000014760"/>
    </source>
</evidence>
<proteinExistence type="inferred from homology"/>
<reference evidence="4" key="2">
    <citation type="journal article" date="2013" name="Nature">
        <title>Insights into bilaterian evolution from three spiralian genomes.</title>
        <authorList>
            <person name="Simakov O."/>
            <person name="Marletaz F."/>
            <person name="Cho S.J."/>
            <person name="Edsinger-Gonzales E."/>
            <person name="Havlak P."/>
            <person name="Hellsten U."/>
            <person name="Kuo D.H."/>
            <person name="Larsson T."/>
            <person name="Lv J."/>
            <person name="Arendt D."/>
            <person name="Savage R."/>
            <person name="Osoegawa K."/>
            <person name="de Jong P."/>
            <person name="Grimwood J."/>
            <person name="Chapman J.A."/>
            <person name="Shapiro H."/>
            <person name="Aerts A."/>
            <person name="Otillar R.P."/>
            <person name="Terry A.Y."/>
            <person name="Boore J.L."/>
            <person name="Grigoriev I.V."/>
            <person name="Lindberg D.R."/>
            <person name="Seaver E.C."/>
            <person name="Weisblat D.A."/>
            <person name="Putnam N.H."/>
            <person name="Rokhsar D.S."/>
        </authorList>
    </citation>
    <scope>NUCLEOTIDE SEQUENCE</scope>
    <source>
        <strain evidence="4">I ESC-2004</strain>
    </source>
</reference>
<dbReference type="Gene3D" id="3.90.550.10">
    <property type="entry name" value="Spore Coat Polysaccharide Biosynthesis Protein SpsA, Chain A"/>
    <property type="match status" value="1"/>
</dbReference>
<dbReference type="PANTHER" id="PTHR31121">
    <property type="entry name" value="ALPHA-1,2 MANNOSYLTRANSFERASE KTR1"/>
    <property type="match status" value="1"/>
</dbReference>
<dbReference type="Pfam" id="PF01793">
    <property type="entry name" value="Glyco_transf_15"/>
    <property type="match status" value="1"/>
</dbReference>
<keyword evidence="2" id="KW-0808">Transferase</keyword>
<name>X2B5U8_CAPTE</name>
<evidence type="ECO:0000313" key="3">
    <source>
        <dbReference type="EnsemblMetazoa" id="CapteP53752"/>
    </source>
</evidence>
<dbReference type="EnsemblMetazoa" id="CapteT53752">
    <property type="protein sequence ID" value="CapteP53752"/>
    <property type="gene ID" value="CapteG53752"/>
</dbReference>
<organism evidence="3 4">
    <name type="scientific">Capitella teleta</name>
    <name type="common">Polychaete worm</name>
    <dbReference type="NCBI Taxonomy" id="283909"/>
    <lineage>
        <taxon>Eukaryota</taxon>
        <taxon>Metazoa</taxon>
        <taxon>Spiralia</taxon>
        <taxon>Lophotrochozoa</taxon>
        <taxon>Annelida</taxon>
        <taxon>Polychaeta</taxon>
        <taxon>Sedentaria</taxon>
        <taxon>Scolecida</taxon>
        <taxon>Capitellidae</taxon>
        <taxon>Capitella</taxon>
    </lineage>
</organism>